<evidence type="ECO:0000256" key="1">
    <source>
        <dbReference type="ARBA" id="ARBA00010529"/>
    </source>
</evidence>
<reference evidence="5 6" key="1">
    <citation type="submission" date="2019-08" db="EMBL/GenBank/DDBJ databases">
        <title>In-depth cultivation of the pig gut microbiome towards novel bacterial diversity and tailored functional studies.</title>
        <authorList>
            <person name="Wylensek D."/>
            <person name="Hitch T.C.A."/>
            <person name="Clavel T."/>
        </authorList>
    </citation>
    <scope>NUCLEOTIDE SEQUENCE [LARGE SCALE GENOMIC DNA]</scope>
    <source>
        <strain evidence="5 6">LKV-178-WT-2A</strain>
    </source>
</reference>
<dbReference type="SMART" id="SM00411">
    <property type="entry name" value="BHL"/>
    <property type="match status" value="1"/>
</dbReference>
<protein>
    <submittedName>
        <fullName evidence="5">HU family DNA-binding protein</fullName>
    </submittedName>
</protein>
<name>A0A7K0KCP9_9BACT</name>
<dbReference type="CDD" id="cd13831">
    <property type="entry name" value="HU"/>
    <property type="match status" value="1"/>
</dbReference>
<dbReference type="Proteomes" id="UP000438914">
    <property type="component" value="Unassembled WGS sequence"/>
</dbReference>
<evidence type="ECO:0000256" key="2">
    <source>
        <dbReference type="ARBA" id="ARBA00023067"/>
    </source>
</evidence>
<dbReference type="PANTHER" id="PTHR33175">
    <property type="entry name" value="DNA-BINDING PROTEIN HU"/>
    <property type="match status" value="1"/>
</dbReference>
<dbReference type="GO" id="GO:0030527">
    <property type="term" value="F:structural constituent of chromatin"/>
    <property type="evidence" value="ECO:0007669"/>
    <property type="project" value="InterPro"/>
</dbReference>
<evidence type="ECO:0000256" key="3">
    <source>
        <dbReference type="ARBA" id="ARBA00023125"/>
    </source>
</evidence>
<organism evidence="5 6">
    <name type="scientific">Hallella mizrahii</name>
    <dbReference type="NCBI Taxonomy" id="2606637"/>
    <lineage>
        <taxon>Bacteria</taxon>
        <taxon>Pseudomonadati</taxon>
        <taxon>Bacteroidota</taxon>
        <taxon>Bacteroidia</taxon>
        <taxon>Bacteroidales</taxon>
        <taxon>Prevotellaceae</taxon>
        <taxon>Hallella</taxon>
    </lineage>
</organism>
<dbReference type="SUPFAM" id="SSF47729">
    <property type="entry name" value="IHF-like DNA-binding proteins"/>
    <property type="match status" value="1"/>
</dbReference>
<dbReference type="InterPro" id="IPR010992">
    <property type="entry name" value="IHF-like_DNA-bd_dom_sf"/>
</dbReference>
<proteinExistence type="inferred from homology"/>
<keyword evidence="6" id="KW-1185">Reference proteome</keyword>
<dbReference type="GO" id="GO:0030261">
    <property type="term" value="P:chromosome condensation"/>
    <property type="evidence" value="ECO:0007669"/>
    <property type="project" value="UniProtKB-KW"/>
</dbReference>
<dbReference type="AlphaFoldDB" id="A0A7K0KCP9"/>
<accession>A0A7K0KCP9</accession>
<dbReference type="Gene3D" id="4.10.520.10">
    <property type="entry name" value="IHF-like DNA-binding proteins"/>
    <property type="match status" value="1"/>
</dbReference>
<evidence type="ECO:0000313" key="5">
    <source>
        <dbReference type="EMBL" id="MST83618.1"/>
    </source>
</evidence>
<keyword evidence="3 5" id="KW-0238">DNA-binding</keyword>
<dbReference type="EMBL" id="VUNG01000004">
    <property type="protein sequence ID" value="MST83618.1"/>
    <property type="molecule type" value="Genomic_DNA"/>
</dbReference>
<evidence type="ECO:0000313" key="6">
    <source>
        <dbReference type="Proteomes" id="UP000438914"/>
    </source>
</evidence>
<dbReference type="GO" id="GO:0003677">
    <property type="term" value="F:DNA binding"/>
    <property type="evidence" value="ECO:0007669"/>
    <property type="project" value="UniProtKB-KW"/>
</dbReference>
<dbReference type="Pfam" id="PF00216">
    <property type="entry name" value="Bac_DNA_binding"/>
    <property type="match status" value="1"/>
</dbReference>
<comment type="caution">
    <text evidence="5">The sequence shown here is derived from an EMBL/GenBank/DDBJ whole genome shotgun (WGS) entry which is preliminary data.</text>
</comment>
<gene>
    <name evidence="5" type="ORF">FYJ73_02815</name>
</gene>
<keyword evidence="2" id="KW-0226">DNA condensation</keyword>
<evidence type="ECO:0000256" key="4">
    <source>
        <dbReference type="RuleBase" id="RU003939"/>
    </source>
</evidence>
<sequence length="97" mass="10977">MSTMNKKKLLRKAAFESGLSIKEVEKAVDAFLCAVSDILREDGVVLIPDFGKFYIQHRGERVCRNPQTGETFVAPPSKKVKFKAFGNVTNYNFKYGR</sequence>
<dbReference type="PANTHER" id="PTHR33175:SF3">
    <property type="entry name" value="DNA-BINDING PROTEIN HU-BETA"/>
    <property type="match status" value="1"/>
</dbReference>
<dbReference type="InterPro" id="IPR000119">
    <property type="entry name" value="Hist_DNA-bd"/>
</dbReference>
<comment type="similarity">
    <text evidence="1 4">Belongs to the bacterial histone-like protein family.</text>
</comment>